<dbReference type="GO" id="GO:0016823">
    <property type="term" value="F:hydrolase activity, acting on acid carbon-carbon bonds, in ketonic substances"/>
    <property type="evidence" value="ECO:0007669"/>
    <property type="project" value="InterPro"/>
</dbReference>
<dbReference type="GO" id="GO:0000287">
    <property type="term" value="F:magnesium ion binding"/>
    <property type="evidence" value="ECO:0007669"/>
    <property type="project" value="InterPro"/>
</dbReference>
<evidence type="ECO:0000313" key="7">
    <source>
        <dbReference type="EMBL" id="GAK54800.1"/>
    </source>
</evidence>
<proteinExistence type="inferred from homology"/>
<name>A0A0S6W598_VECG1</name>
<evidence type="ECO:0000256" key="3">
    <source>
        <dbReference type="RuleBase" id="RU362132"/>
    </source>
</evidence>
<dbReference type="GO" id="GO:0009099">
    <property type="term" value="P:L-valine biosynthetic process"/>
    <property type="evidence" value="ECO:0007669"/>
    <property type="project" value="TreeGrafter"/>
</dbReference>
<dbReference type="InterPro" id="IPR045229">
    <property type="entry name" value="TPP_enz"/>
</dbReference>
<feature type="domain" description="Thiamine pyrophosphate enzyme TPP-binding" evidence="5">
    <location>
        <begin position="420"/>
        <end position="579"/>
    </location>
</feature>
<feature type="domain" description="Thiamine pyrophosphate enzyme N-terminal TPP-binding" evidence="6">
    <location>
        <begin position="35"/>
        <end position="132"/>
    </location>
</feature>
<accession>A0A0S6W598</accession>
<organism evidence="7">
    <name type="scientific">Vecturithrix granuli</name>
    <dbReference type="NCBI Taxonomy" id="1499967"/>
    <lineage>
        <taxon>Bacteria</taxon>
        <taxon>Candidatus Moduliflexota</taxon>
        <taxon>Candidatus Vecturitrichia</taxon>
        <taxon>Candidatus Vecturitrichales</taxon>
        <taxon>Candidatus Vecturitrichaceae</taxon>
        <taxon>Candidatus Vecturithrix</taxon>
    </lineage>
</organism>
<dbReference type="GO" id="GO:0003984">
    <property type="term" value="F:acetolactate synthase activity"/>
    <property type="evidence" value="ECO:0007669"/>
    <property type="project" value="TreeGrafter"/>
</dbReference>
<evidence type="ECO:0000259" key="6">
    <source>
        <dbReference type="Pfam" id="PF02776"/>
    </source>
</evidence>
<reference evidence="7" key="1">
    <citation type="journal article" date="2015" name="PeerJ">
        <title>First genomic representation of candidate bacterial phylum KSB3 points to enhanced environmental sensing as a trigger of wastewater bulking.</title>
        <authorList>
            <person name="Sekiguchi Y."/>
            <person name="Ohashi A."/>
            <person name="Parks D.H."/>
            <person name="Yamauchi T."/>
            <person name="Tyson G.W."/>
            <person name="Hugenholtz P."/>
        </authorList>
    </citation>
    <scope>NUCLEOTIDE SEQUENCE [LARGE SCALE GENOMIC DNA]</scope>
</reference>
<dbReference type="HOGENOM" id="CLU_013748_6_0_0"/>
<dbReference type="GO" id="GO:0019310">
    <property type="term" value="P:inositol catabolic process"/>
    <property type="evidence" value="ECO:0007669"/>
    <property type="project" value="InterPro"/>
</dbReference>
<dbReference type="GO" id="GO:0030976">
    <property type="term" value="F:thiamine pyrophosphate binding"/>
    <property type="evidence" value="ECO:0007669"/>
    <property type="project" value="InterPro"/>
</dbReference>
<evidence type="ECO:0000259" key="5">
    <source>
        <dbReference type="Pfam" id="PF02775"/>
    </source>
</evidence>
<dbReference type="InterPro" id="IPR029061">
    <property type="entry name" value="THDP-binding"/>
</dbReference>
<dbReference type="Pfam" id="PF00205">
    <property type="entry name" value="TPP_enzyme_M"/>
    <property type="match status" value="1"/>
</dbReference>
<dbReference type="PANTHER" id="PTHR18968">
    <property type="entry name" value="THIAMINE PYROPHOSPHATE ENZYMES"/>
    <property type="match status" value="1"/>
</dbReference>
<dbReference type="STRING" id="1499967.U27_01630"/>
<evidence type="ECO:0000259" key="4">
    <source>
        <dbReference type="Pfam" id="PF00205"/>
    </source>
</evidence>
<dbReference type="Gene3D" id="3.40.50.970">
    <property type="match status" value="2"/>
</dbReference>
<dbReference type="eggNOG" id="COG3962">
    <property type="taxonomic scope" value="Bacteria"/>
</dbReference>
<dbReference type="SUPFAM" id="SSF52518">
    <property type="entry name" value="Thiamin diphosphate-binding fold (THDP-binding)"/>
    <property type="match status" value="2"/>
</dbReference>
<evidence type="ECO:0000256" key="1">
    <source>
        <dbReference type="ARBA" id="ARBA00007812"/>
    </source>
</evidence>
<dbReference type="InterPro" id="IPR029035">
    <property type="entry name" value="DHS-like_NAD/FAD-binding_dom"/>
</dbReference>
<dbReference type="AlphaFoldDB" id="A0A0S6W598"/>
<dbReference type="Pfam" id="PF02775">
    <property type="entry name" value="TPP_enzyme_C"/>
    <property type="match status" value="1"/>
</dbReference>
<dbReference type="NCBIfam" id="TIGR04377">
    <property type="entry name" value="myo_inos_iolD"/>
    <property type="match status" value="1"/>
</dbReference>
<dbReference type="SUPFAM" id="SSF52467">
    <property type="entry name" value="DHS-like NAD/FAD-binding domain"/>
    <property type="match status" value="1"/>
</dbReference>
<dbReference type="Gene3D" id="3.40.50.1220">
    <property type="entry name" value="TPP-binding domain"/>
    <property type="match status" value="1"/>
</dbReference>
<protein>
    <submittedName>
        <fullName evidence="7">Thiamine pyrophosphate protein central region</fullName>
    </submittedName>
</protein>
<gene>
    <name evidence="7" type="ORF">U27_01630</name>
</gene>
<feature type="domain" description="Thiamine pyrophosphate enzyme central" evidence="4">
    <location>
        <begin position="221"/>
        <end position="354"/>
    </location>
</feature>
<evidence type="ECO:0000256" key="2">
    <source>
        <dbReference type="ARBA" id="ARBA00023052"/>
    </source>
</evidence>
<sequence length="625" mass="68383">MKDTQRLTVAQTLLKFLDVQYVEMDGQEYKFVNGVYGVFGHGNVLGIGEALENMSGLSLTYYRGHNEQGMVHAAIAYAKQKNRLGILACTSSIGPGAMNMVTGAATATVNRIPVLLLPGDTYADRQPDPVLQQVEMPHNYTITANDAFRAVSRYWDRVERPEQLFAALLNAMRVLTDPVDTGAVTICLPQDVQGEAYDYPREFFKKRVHHIDRRPPAMPAIHRAVELIRKKKKPLLLAGGGVLYSQAGDALKVFAEAFTIPITVTQAGKGVLTWDHPLNMDGVGTTGGLAGNLLAKDADLLIAVGSRLMDFPTASKTAFQHPDVEVLSINVAAFDGVKMDALCVEADAKLALLELTRALQERGYTSAYTLADLQALKTQWNQEIDRVCSLESELGMPQTTAFGIVNEFVDENAIVVGASGSLPGDMNRLWRCKGVKTYNMEYGFSCMGYEVAGALGVKLAEPDKEVYALLSDGSFLMLHSEIVTSLQESKKINILVFDNGGFQCIKDLQMSQGSPAGFGNELRYRSATTGKLDGDYLSIDFAGIARSLGAQGYTARTPAELKDALKKAKENTVSTLIDIKVIPGTHSHGYESWWRVGVSSLSENEKVREAYTKHKAYLSEKARKW</sequence>
<keyword evidence="2 3" id="KW-0786">Thiamine pyrophosphate</keyword>
<evidence type="ECO:0000313" key="8">
    <source>
        <dbReference type="Proteomes" id="UP000030661"/>
    </source>
</evidence>
<dbReference type="GO" id="GO:0005948">
    <property type="term" value="C:acetolactate synthase complex"/>
    <property type="evidence" value="ECO:0007669"/>
    <property type="project" value="TreeGrafter"/>
</dbReference>
<comment type="similarity">
    <text evidence="1 3">Belongs to the TPP enzyme family.</text>
</comment>
<dbReference type="PANTHER" id="PTHR18968:SF9">
    <property type="entry name" value="3D-(3,5_4)-TRIHYDROXYCYCLOHEXANE-1,2-DIONE HYDROLASE"/>
    <property type="match status" value="1"/>
</dbReference>
<dbReference type="GO" id="GO:0050660">
    <property type="term" value="F:flavin adenine dinucleotide binding"/>
    <property type="evidence" value="ECO:0007669"/>
    <property type="project" value="TreeGrafter"/>
</dbReference>
<dbReference type="CDD" id="cd07035">
    <property type="entry name" value="TPP_PYR_POX_like"/>
    <property type="match status" value="1"/>
</dbReference>
<dbReference type="InterPro" id="IPR012001">
    <property type="entry name" value="Thiamin_PyroP_enz_TPP-bd_dom"/>
</dbReference>
<dbReference type="GO" id="GO:0009097">
    <property type="term" value="P:isoleucine biosynthetic process"/>
    <property type="evidence" value="ECO:0007669"/>
    <property type="project" value="TreeGrafter"/>
</dbReference>
<dbReference type="Proteomes" id="UP000030661">
    <property type="component" value="Unassembled WGS sequence"/>
</dbReference>
<dbReference type="EMBL" id="DF820463">
    <property type="protein sequence ID" value="GAK54800.1"/>
    <property type="molecule type" value="Genomic_DNA"/>
</dbReference>
<dbReference type="InterPro" id="IPR011766">
    <property type="entry name" value="TPP_enzyme_TPP-bd"/>
</dbReference>
<dbReference type="Pfam" id="PF02776">
    <property type="entry name" value="TPP_enzyme_N"/>
    <property type="match status" value="1"/>
</dbReference>
<keyword evidence="8" id="KW-1185">Reference proteome</keyword>
<dbReference type="InterPro" id="IPR030817">
    <property type="entry name" value="Myo_inos_IolD"/>
</dbReference>
<dbReference type="InterPro" id="IPR012000">
    <property type="entry name" value="Thiamin_PyroP_enz_cen_dom"/>
</dbReference>